<feature type="transmembrane region" description="Helical" evidence="12">
    <location>
        <begin position="333"/>
        <end position="350"/>
    </location>
</feature>
<feature type="transmembrane region" description="Helical" evidence="12">
    <location>
        <begin position="165"/>
        <end position="183"/>
    </location>
</feature>
<dbReference type="InterPro" id="IPR036259">
    <property type="entry name" value="MFS_trans_sf"/>
</dbReference>
<evidence type="ECO:0000256" key="11">
    <source>
        <dbReference type="ARBA" id="ARBA00068450"/>
    </source>
</evidence>
<evidence type="ECO:0000313" key="15">
    <source>
        <dbReference type="Proteomes" id="UP000249218"/>
    </source>
</evidence>
<organism evidence="14 15">
    <name type="scientific">Helicoverpa armigera</name>
    <name type="common">Cotton bollworm</name>
    <name type="synonym">Heliothis armigera</name>
    <dbReference type="NCBI Taxonomy" id="29058"/>
    <lineage>
        <taxon>Eukaryota</taxon>
        <taxon>Metazoa</taxon>
        <taxon>Ecdysozoa</taxon>
        <taxon>Arthropoda</taxon>
        <taxon>Hexapoda</taxon>
        <taxon>Insecta</taxon>
        <taxon>Pterygota</taxon>
        <taxon>Neoptera</taxon>
        <taxon>Endopterygota</taxon>
        <taxon>Lepidoptera</taxon>
        <taxon>Glossata</taxon>
        <taxon>Ditrysia</taxon>
        <taxon>Noctuoidea</taxon>
        <taxon>Noctuidae</taxon>
        <taxon>Heliothinae</taxon>
        <taxon>Helicoverpa</taxon>
    </lineage>
</organism>
<evidence type="ECO:0000256" key="12">
    <source>
        <dbReference type="SAM" id="Phobius"/>
    </source>
</evidence>
<dbReference type="GO" id="GO:0015293">
    <property type="term" value="F:symporter activity"/>
    <property type="evidence" value="ECO:0007669"/>
    <property type="project" value="UniProtKB-KW"/>
</dbReference>
<evidence type="ECO:0000256" key="3">
    <source>
        <dbReference type="ARBA" id="ARBA00022448"/>
    </source>
</evidence>
<evidence type="ECO:0000256" key="9">
    <source>
        <dbReference type="ARBA" id="ARBA00023201"/>
    </source>
</evidence>
<keyword evidence="7" id="KW-0915">Sodium</keyword>
<comment type="similarity">
    <text evidence="2">Belongs to the major facilitator superfamily. Sodium/anion cotransporter family.</text>
</comment>
<feature type="domain" description="Major facilitator superfamily (MFS) profile" evidence="13">
    <location>
        <begin position="35"/>
        <end position="452"/>
    </location>
</feature>
<feature type="transmembrane region" description="Helical" evidence="12">
    <location>
        <begin position="301"/>
        <end position="321"/>
    </location>
</feature>
<feature type="transmembrane region" description="Helical" evidence="12">
    <location>
        <begin position="37"/>
        <end position="61"/>
    </location>
</feature>
<keyword evidence="5" id="KW-0769">Symport</keyword>
<keyword evidence="9" id="KW-0739">Sodium transport</keyword>
<dbReference type="GO" id="GO:0016020">
    <property type="term" value="C:membrane"/>
    <property type="evidence" value="ECO:0007669"/>
    <property type="project" value="UniProtKB-SubCell"/>
</dbReference>
<dbReference type="PROSITE" id="PS50850">
    <property type="entry name" value="MFS"/>
    <property type="match status" value="1"/>
</dbReference>
<evidence type="ECO:0000256" key="4">
    <source>
        <dbReference type="ARBA" id="ARBA00022692"/>
    </source>
</evidence>
<keyword evidence="15" id="KW-1185">Reference proteome</keyword>
<dbReference type="SUPFAM" id="SSF103473">
    <property type="entry name" value="MFS general substrate transporter"/>
    <property type="match status" value="1"/>
</dbReference>
<feature type="transmembrane region" description="Helical" evidence="12">
    <location>
        <begin position="252"/>
        <end position="274"/>
    </location>
</feature>
<evidence type="ECO:0000256" key="6">
    <source>
        <dbReference type="ARBA" id="ARBA00022989"/>
    </source>
</evidence>
<evidence type="ECO:0000259" key="13">
    <source>
        <dbReference type="PROSITE" id="PS50850"/>
    </source>
</evidence>
<evidence type="ECO:0000256" key="8">
    <source>
        <dbReference type="ARBA" id="ARBA00023136"/>
    </source>
</evidence>
<dbReference type="CDD" id="cd17318">
    <property type="entry name" value="MFS_SLC17"/>
    <property type="match status" value="1"/>
</dbReference>
<dbReference type="PANTHER" id="PTHR11662:SF280">
    <property type="entry name" value="FI21844P1-RELATED"/>
    <property type="match status" value="1"/>
</dbReference>
<feature type="transmembrane region" description="Helical" evidence="12">
    <location>
        <begin position="362"/>
        <end position="382"/>
    </location>
</feature>
<feature type="transmembrane region" description="Helical" evidence="12">
    <location>
        <begin position="103"/>
        <end position="123"/>
    </location>
</feature>
<feature type="transmembrane region" description="Helical" evidence="12">
    <location>
        <begin position="135"/>
        <end position="153"/>
    </location>
</feature>
<keyword evidence="6 12" id="KW-1133">Transmembrane helix</keyword>
<comment type="function">
    <text evidence="10">May be an inorganic phosphate cotransporter.</text>
</comment>
<keyword evidence="9" id="KW-0406">Ion transport</keyword>
<dbReference type="PANTHER" id="PTHR11662">
    <property type="entry name" value="SOLUTE CARRIER FAMILY 17"/>
    <property type="match status" value="1"/>
</dbReference>
<evidence type="ECO:0000256" key="5">
    <source>
        <dbReference type="ARBA" id="ARBA00022847"/>
    </source>
</evidence>
<dbReference type="OrthoDB" id="2985014at2759"/>
<feature type="transmembrane region" description="Helical" evidence="12">
    <location>
        <begin position="73"/>
        <end position="91"/>
    </location>
</feature>
<dbReference type="InterPro" id="IPR050382">
    <property type="entry name" value="MFS_Na/Anion_cotransporter"/>
</dbReference>
<dbReference type="FunFam" id="1.20.1250.20:FF:000144">
    <property type="entry name" value="Picot, isoform B"/>
    <property type="match status" value="1"/>
</dbReference>
<keyword evidence="8 12" id="KW-0472">Membrane</keyword>
<dbReference type="GO" id="GO:0006820">
    <property type="term" value="P:monoatomic anion transport"/>
    <property type="evidence" value="ECO:0007669"/>
    <property type="project" value="TreeGrafter"/>
</dbReference>
<dbReference type="Gene3D" id="1.20.1250.20">
    <property type="entry name" value="MFS general substrate transporter like domains"/>
    <property type="match status" value="2"/>
</dbReference>
<dbReference type="EMBL" id="KZ150053">
    <property type="protein sequence ID" value="PZC74377.1"/>
    <property type="molecule type" value="Genomic_DNA"/>
</dbReference>
<proteinExistence type="inferred from homology"/>
<evidence type="ECO:0000256" key="1">
    <source>
        <dbReference type="ARBA" id="ARBA00004141"/>
    </source>
</evidence>
<evidence type="ECO:0000256" key="7">
    <source>
        <dbReference type="ARBA" id="ARBA00023053"/>
    </source>
</evidence>
<sequence>MATRLGDIWMPEVARPMPLATSPWRPMGCCGIRHIQVFLLFTGLVTAFTMRINMSMAIVAMTSESTFDWSMQTQSVILSSFLWGYIILQIPSGMLAARYGGKILLIMCIGINSVVSLLIPYIAHKAGWKGLCFCRFLQGLFQGGTYPATHYLVSKWIPIEEKGRCVSFVYAGAFLGMGLQLLASGFIIDMWEWPAIFYSNGIVGIIWLLCYTFVGSDSPQKSKMISPEERLLIQTSLGQVGEQMTLKTPWKAILTSVPFYALLIMHSGHNWGFWTLMTEIPSYMGQILNIHIKTNGVVSSIPYFTTYALSFVFGFATDYALRHKWCSTATCRKVSNSIGEFGPAIMLIVLCQVPPGHTTACIVLLALVVGLNAGNLTGFLITHIDMAPNFAGRLMGLTNFAATGVGLIAPLVAGAILKDEKDPKQWHIVFYLASAIYIASNLIFIIFGSNKIQAWNNPAKDIS</sequence>
<dbReference type="GO" id="GO:0006814">
    <property type="term" value="P:sodium ion transport"/>
    <property type="evidence" value="ECO:0007669"/>
    <property type="project" value="UniProtKB-KW"/>
</dbReference>
<accession>A0A2W1BM75</accession>
<dbReference type="Pfam" id="PF07690">
    <property type="entry name" value="MFS_1"/>
    <property type="match status" value="1"/>
</dbReference>
<protein>
    <recommendedName>
        <fullName evidence="11">Putative inorganic phosphate cotransporter</fullName>
    </recommendedName>
</protein>
<dbReference type="Proteomes" id="UP000249218">
    <property type="component" value="Unassembled WGS sequence"/>
</dbReference>
<reference evidence="14 15" key="1">
    <citation type="journal article" date="2017" name="BMC Biol.">
        <title>Genomic innovations, transcriptional plasticity and gene loss underlying the evolution and divergence of two highly polyphagous and invasive Helicoverpa pest species.</title>
        <authorList>
            <person name="Pearce S.L."/>
            <person name="Clarke D.F."/>
            <person name="East P.D."/>
            <person name="Elfekih S."/>
            <person name="Gordon K.H."/>
            <person name="Jermiin L.S."/>
            <person name="McGaughran A."/>
            <person name="Oakeshott J.G."/>
            <person name="Papanikolaou A."/>
            <person name="Perera O.P."/>
            <person name="Rane R.V."/>
            <person name="Richards S."/>
            <person name="Tay W.T."/>
            <person name="Walsh T.K."/>
            <person name="Anderson A."/>
            <person name="Anderson C.J."/>
            <person name="Asgari S."/>
            <person name="Board P.G."/>
            <person name="Bretschneider A."/>
            <person name="Campbell P.M."/>
            <person name="Chertemps T."/>
            <person name="Christeller J.T."/>
            <person name="Coppin C.W."/>
            <person name="Downes S.J."/>
            <person name="Duan G."/>
            <person name="Farnsworth C.A."/>
            <person name="Good R.T."/>
            <person name="Han L.B."/>
            <person name="Han Y.C."/>
            <person name="Hatje K."/>
            <person name="Horne I."/>
            <person name="Huang Y.P."/>
            <person name="Hughes D.S."/>
            <person name="Jacquin-Joly E."/>
            <person name="James W."/>
            <person name="Jhangiani S."/>
            <person name="Kollmar M."/>
            <person name="Kuwar S.S."/>
            <person name="Li S."/>
            <person name="Liu N.Y."/>
            <person name="Maibeche M.T."/>
            <person name="Miller J.R."/>
            <person name="Montagne N."/>
            <person name="Perry T."/>
            <person name="Qu J."/>
            <person name="Song S.V."/>
            <person name="Sutton G.G."/>
            <person name="Vogel H."/>
            <person name="Walenz B.P."/>
            <person name="Xu W."/>
            <person name="Zhang H.J."/>
            <person name="Zou Z."/>
            <person name="Batterham P."/>
            <person name="Edwards O.R."/>
            <person name="Feyereisen R."/>
            <person name="Gibbs R.A."/>
            <person name="Heckel D.G."/>
            <person name="McGrath A."/>
            <person name="Robin C."/>
            <person name="Scherer S.E."/>
            <person name="Worley K.C."/>
            <person name="Wu Y.D."/>
        </authorList>
    </citation>
    <scope>NUCLEOTIDE SEQUENCE [LARGE SCALE GENOMIC DNA]</scope>
    <source>
        <strain evidence="14">Harm_GR_Male_#8</strain>
        <tissue evidence="14">Whole organism</tissue>
    </source>
</reference>
<evidence type="ECO:0000256" key="2">
    <source>
        <dbReference type="ARBA" id="ARBA00008586"/>
    </source>
</evidence>
<feature type="transmembrane region" description="Helical" evidence="12">
    <location>
        <begin position="428"/>
        <end position="447"/>
    </location>
</feature>
<feature type="transmembrane region" description="Helical" evidence="12">
    <location>
        <begin position="394"/>
        <end position="416"/>
    </location>
</feature>
<keyword evidence="4 12" id="KW-0812">Transmembrane</keyword>
<evidence type="ECO:0000313" key="14">
    <source>
        <dbReference type="EMBL" id="PZC74377.1"/>
    </source>
</evidence>
<dbReference type="InterPro" id="IPR011701">
    <property type="entry name" value="MFS"/>
</dbReference>
<name>A0A2W1BM75_HELAM</name>
<gene>
    <name evidence="14" type="primary">HaOG207940</name>
    <name evidence="14" type="ORF">B5X24_HaOG207940</name>
</gene>
<feature type="transmembrane region" description="Helical" evidence="12">
    <location>
        <begin position="195"/>
        <end position="214"/>
    </location>
</feature>
<dbReference type="FunFam" id="1.20.1250.20:FF:000003">
    <property type="entry name" value="Solute carrier family 17 member 3"/>
    <property type="match status" value="1"/>
</dbReference>
<evidence type="ECO:0000256" key="10">
    <source>
        <dbReference type="ARBA" id="ARBA00054632"/>
    </source>
</evidence>
<comment type="subcellular location">
    <subcellularLocation>
        <location evidence="1">Membrane</location>
        <topology evidence="1">Multi-pass membrane protein</topology>
    </subcellularLocation>
</comment>
<dbReference type="AlphaFoldDB" id="A0A2W1BM75"/>
<dbReference type="InterPro" id="IPR020846">
    <property type="entry name" value="MFS_dom"/>
</dbReference>
<keyword evidence="3" id="KW-0813">Transport</keyword>